<dbReference type="AlphaFoldDB" id="A0A0G0MYP0"/>
<accession>A0A0G0MYP0</accession>
<dbReference type="EMBL" id="LBVC01000012">
    <property type="protein sequence ID" value="KKQ78744.1"/>
    <property type="molecule type" value="Genomic_DNA"/>
</dbReference>
<comment type="caution">
    <text evidence="5">The sequence shown here is derived from an EMBL/GenBank/DDBJ whole genome shotgun (WGS) entry which is preliminary data.</text>
</comment>
<evidence type="ECO:0000256" key="2">
    <source>
        <dbReference type="ARBA" id="ARBA00022676"/>
    </source>
</evidence>
<evidence type="ECO:0000256" key="3">
    <source>
        <dbReference type="ARBA" id="ARBA00022679"/>
    </source>
</evidence>
<dbReference type="PANTHER" id="PTHR43179">
    <property type="entry name" value="RHAMNOSYLTRANSFERASE WBBL"/>
    <property type="match status" value="1"/>
</dbReference>
<dbReference type="SUPFAM" id="SSF53448">
    <property type="entry name" value="Nucleotide-diphospho-sugar transferases"/>
    <property type="match status" value="2"/>
</dbReference>
<sequence length="588" mass="66887">MKVAIITVNYNGKKDTLEFLGSLKKLKTEDCKLKTVVVDNGSTDGLVGELVKNYPEVEVLQNGENKGFAGGYNRGLEYAQIWGADYFLLINNDCLIKDINLLKELINTIETEKNIGLVSPKIYFAPGFEFHKDRYKKADLGKVIWYAGGHFDWDNIRSVHRGIDEVDKDQYNRIEEVDFVSGACMLIKKEVLEKVGLFDEKYFLYFEDADFIKRVKDAGYKIFYNGKVSVFHKVSQSTGVGSAITDYYHTRNRLIFGMKYGKLRTKIALLREAFKLFLFGRIAQKKGILDFYLGISGNYLEVASLFHPKGGRKLSIGIVNYNTANLTKKLLLSIFQKESGFDEKDMEVIVLDNGSDDNCKNVIKDFLGKIKFIQNQENKGFSKGYNKIIKYSKGEYFLMFNSDIEVLKGSLSEMLKAANDQAVFGGKLVFPDRSAQDSAFHLPTIPGAFKEYFLGQKGSYFMYEPSGSKPSKVEGLVMACYLIPRHIINKVGLLDEGTFIYFEDIEYARRLKKFGIPIYFVPSAKFIHHHGAASKTIGVDKSQELLQKAAIHYHGRFYYFLLSWVLKIGQKLGRVKTPVSRWTKVLTS</sequence>
<comment type="similarity">
    <text evidence="1">Belongs to the glycosyltransferase 2 family.</text>
</comment>
<dbReference type="PANTHER" id="PTHR43179:SF12">
    <property type="entry name" value="GALACTOFURANOSYLTRANSFERASE GLFT2"/>
    <property type="match status" value="1"/>
</dbReference>
<dbReference type="GO" id="GO:0016757">
    <property type="term" value="F:glycosyltransferase activity"/>
    <property type="evidence" value="ECO:0007669"/>
    <property type="project" value="UniProtKB-KW"/>
</dbReference>
<feature type="domain" description="Glycosyltransferase 2-like" evidence="4">
    <location>
        <begin position="5"/>
        <end position="195"/>
    </location>
</feature>
<keyword evidence="2" id="KW-0328">Glycosyltransferase</keyword>
<dbReference type="Pfam" id="PF00535">
    <property type="entry name" value="Glycos_transf_2"/>
    <property type="match status" value="2"/>
</dbReference>
<proteinExistence type="inferred from homology"/>
<dbReference type="Proteomes" id="UP000034324">
    <property type="component" value="Unassembled WGS sequence"/>
</dbReference>
<dbReference type="InterPro" id="IPR001173">
    <property type="entry name" value="Glyco_trans_2-like"/>
</dbReference>
<dbReference type="Gene3D" id="3.90.550.10">
    <property type="entry name" value="Spore Coat Polysaccharide Biosynthesis Protein SpsA, Chain A"/>
    <property type="match status" value="2"/>
</dbReference>
<dbReference type="CDD" id="cd04186">
    <property type="entry name" value="GT_2_like_c"/>
    <property type="match status" value="2"/>
</dbReference>
<keyword evidence="3 5" id="KW-0808">Transferase</keyword>
<evidence type="ECO:0000256" key="1">
    <source>
        <dbReference type="ARBA" id="ARBA00006739"/>
    </source>
</evidence>
<reference evidence="5 6" key="1">
    <citation type="journal article" date="2015" name="Nature">
        <title>rRNA introns, odd ribosomes, and small enigmatic genomes across a large radiation of phyla.</title>
        <authorList>
            <person name="Brown C.T."/>
            <person name="Hug L.A."/>
            <person name="Thomas B.C."/>
            <person name="Sharon I."/>
            <person name="Castelle C.J."/>
            <person name="Singh A."/>
            <person name="Wilkins M.J."/>
            <person name="Williams K.H."/>
            <person name="Banfield J.F."/>
        </authorList>
    </citation>
    <scope>NUCLEOTIDE SEQUENCE [LARGE SCALE GENOMIC DNA]</scope>
</reference>
<evidence type="ECO:0000259" key="4">
    <source>
        <dbReference type="Pfam" id="PF00535"/>
    </source>
</evidence>
<evidence type="ECO:0000313" key="6">
    <source>
        <dbReference type="Proteomes" id="UP000034324"/>
    </source>
</evidence>
<protein>
    <submittedName>
        <fullName evidence="5">Putative glycosyltransferase</fullName>
    </submittedName>
</protein>
<evidence type="ECO:0000313" key="5">
    <source>
        <dbReference type="EMBL" id="KKQ78744.1"/>
    </source>
</evidence>
<feature type="domain" description="Glycosyltransferase 2-like" evidence="4">
    <location>
        <begin position="315"/>
        <end position="430"/>
    </location>
</feature>
<organism evidence="5 6">
    <name type="scientific">Candidatus Daviesbacteria bacterium GW2011_GWF2_38_6</name>
    <dbReference type="NCBI Taxonomy" id="1618432"/>
    <lineage>
        <taxon>Bacteria</taxon>
        <taxon>Candidatus Daviesiibacteriota</taxon>
    </lineage>
</organism>
<dbReference type="InterPro" id="IPR029044">
    <property type="entry name" value="Nucleotide-diphossugar_trans"/>
</dbReference>
<gene>
    <name evidence="5" type="ORF">US99_C0012G0001</name>
</gene>
<name>A0A0G0MYP0_9BACT</name>